<sequence length="270" mass="30590">MKLDVAVLLDTETDIQTTVNYHHLKHQRRYKCVAGLLGVRNLRVVGESGMGKGGNWAYGNLTHTTKQTIFSCIVCAFTNIQVHIHMTPRTETIICGSHKELLRAGIEPAPRCTADSCLATAPTVQSNCTCINAKQCNINIRYELFFGLIYPVNEQTDHLMVSNRRRAWILETPEALQVRWEPFWGYELPKGYSGITDWERGYWASGNHTHTTQNVPTNNSWAGSPPGTITLPGRRIFVENFTLCSLNYYHIPYSFHGIIKFYTLVAHDDT</sequence>
<gene>
    <name evidence="1" type="ORF">SFRICE_009634</name>
</gene>
<accession>A0A2H1VBY8</accession>
<organism evidence="1">
    <name type="scientific">Spodoptera frugiperda</name>
    <name type="common">Fall armyworm</name>
    <dbReference type="NCBI Taxonomy" id="7108"/>
    <lineage>
        <taxon>Eukaryota</taxon>
        <taxon>Metazoa</taxon>
        <taxon>Ecdysozoa</taxon>
        <taxon>Arthropoda</taxon>
        <taxon>Hexapoda</taxon>
        <taxon>Insecta</taxon>
        <taxon>Pterygota</taxon>
        <taxon>Neoptera</taxon>
        <taxon>Endopterygota</taxon>
        <taxon>Lepidoptera</taxon>
        <taxon>Glossata</taxon>
        <taxon>Ditrysia</taxon>
        <taxon>Noctuoidea</taxon>
        <taxon>Noctuidae</taxon>
        <taxon>Amphipyrinae</taxon>
        <taxon>Spodoptera</taxon>
    </lineage>
</organism>
<dbReference type="EMBL" id="ODYU01001716">
    <property type="protein sequence ID" value="SOQ38306.1"/>
    <property type="molecule type" value="Genomic_DNA"/>
</dbReference>
<evidence type="ECO:0000313" key="1">
    <source>
        <dbReference type="EMBL" id="SOQ38306.1"/>
    </source>
</evidence>
<protein>
    <submittedName>
        <fullName evidence="1">SFRICE_009634</fullName>
    </submittedName>
</protein>
<name>A0A2H1VBY8_SPOFR</name>
<dbReference type="AlphaFoldDB" id="A0A2H1VBY8"/>
<reference evidence="1" key="1">
    <citation type="submission" date="2016-07" db="EMBL/GenBank/DDBJ databases">
        <authorList>
            <person name="Bretaudeau A."/>
        </authorList>
    </citation>
    <scope>NUCLEOTIDE SEQUENCE</scope>
    <source>
        <strain evidence="1">Rice</strain>
        <tissue evidence="1">Whole body</tissue>
    </source>
</reference>
<proteinExistence type="predicted"/>